<dbReference type="Proteomes" id="UP000292082">
    <property type="component" value="Unassembled WGS sequence"/>
</dbReference>
<evidence type="ECO:0000313" key="2">
    <source>
        <dbReference type="Proteomes" id="UP000292082"/>
    </source>
</evidence>
<protein>
    <recommendedName>
        <fullName evidence="3">F-box domain-containing protein</fullName>
    </recommendedName>
</protein>
<proteinExistence type="predicted"/>
<organism evidence="1 2">
    <name type="scientific">Dichomitus squalens</name>
    <dbReference type="NCBI Taxonomy" id="114155"/>
    <lineage>
        <taxon>Eukaryota</taxon>
        <taxon>Fungi</taxon>
        <taxon>Dikarya</taxon>
        <taxon>Basidiomycota</taxon>
        <taxon>Agaricomycotina</taxon>
        <taxon>Agaricomycetes</taxon>
        <taxon>Polyporales</taxon>
        <taxon>Polyporaceae</taxon>
        <taxon>Dichomitus</taxon>
    </lineage>
</organism>
<dbReference type="AlphaFoldDB" id="A0A4Q9PL82"/>
<name>A0A4Q9PL82_9APHY</name>
<reference evidence="1 2" key="1">
    <citation type="submission" date="2019-01" db="EMBL/GenBank/DDBJ databases">
        <title>Draft genome sequences of three monokaryotic isolates of the white-rot basidiomycete fungus Dichomitus squalens.</title>
        <authorList>
            <consortium name="DOE Joint Genome Institute"/>
            <person name="Lopez S.C."/>
            <person name="Andreopoulos B."/>
            <person name="Pangilinan J."/>
            <person name="Lipzen A."/>
            <person name="Riley R."/>
            <person name="Ahrendt S."/>
            <person name="Ng V."/>
            <person name="Barry K."/>
            <person name="Daum C."/>
            <person name="Grigoriev I.V."/>
            <person name="Hilden K.S."/>
            <person name="Makela M.R."/>
            <person name="de Vries R.P."/>
        </authorList>
    </citation>
    <scope>NUCLEOTIDE SEQUENCE [LARGE SCALE GENOMIC DNA]</scope>
    <source>
        <strain evidence="1 2">CBS 464.89</strain>
    </source>
</reference>
<dbReference type="EMBL" id="ML145178">
    <property type="protein sequence ID" value="TBU54950.1"/>
    <property type="molecule type" value="Genomic_DNA"/>
</dbReference>
<evidence type="ECO:0008006" key="3">
    <source>
        <dbReference type="Google" id="ProtNLM"/>
    </source>
</evidence>
<accession>A0A4Q9PL82</accession>
<sequence>MLALLYTRITASTLHSVPLPPPDCQVRIKRLSQTAQHPASMTSNRSIPVEVEEAVIDQCADDANTLCRCALTCRDWLPRSRFYLFSAVCISTPDRLWSFCDVLDSLRSCEISFSPSQWPPIGPSSILLAYWRLSRSDFYRGSLICANGYFGIT</sequence>
<evidence type="ECO:0000313" key="1">
    <source>
        <dbReference type="EMBL" id="TBU54950.1"/>
    </source>
</evidence>
<keyword evidence="2" id="KW-1185">Reference proteome</keyword>
<gene>
    <name evidence="1" type="ORF">BD310DRAFT_1031446</name>
</gene>